<dbReference type="InterPro" id="IPR002177">
    <property type="entry name" value="DPS_DNA-bd"/>
</dbReference>
<dbReference type="Gene3D" id="1.20.1260.10">
    <property type="match status" value="1"/>
</dbReference>
<comment type="caution">
    <text evidence="4">The sequence shown here is derived from an EMBL/GenBank/DDBJ whole genome shotgun (WGS) entry which is preliminary data.</text>
</comment>
<evidence type="ECO:0000256" key="1">
    <source>
        <dbReference type="ARBA" id="ARBA00009497"/>
    </source>
</evidence>
<name>A0A3N2R8G8_9RHOB</name>
<dbReference type="InterPro" id="IPR009078">
    <property type="entry name" value="Ferritin-like_SF"/>
</dbReference>
<dbReference type="PANTHER" id="PTHR42932:SF3">
    <property type="entry name" value="DNA PROTECTION DURING STARVATION PROTEIN"/>
    <property type="match status" value="1"/>
</dbReference>
<dbReference type="InterPro" id="IPR008331">
    <property type="entry name" value="Ferritin_DPS_dom"/>
</dbReference>
<dbReference type="GO" id="GO:0008199">
    <property type="term" value="F:ferric iron binding"/>
    <property type="evidence" value="ECO:0007669"/>
    <property type="project" value="InterPro"/>
</dbReference>
<dbReference type="PANTHER" id="PTHR42932">
    <property type="entry name" value="GENERAL STRESS PROTEIN 20U"/>
    <property type="match status" value="1"/>
</dbReference>
<comment type="similarity">
    <text evidence="1 2">Belongs to the Dps family.</text>
</comment>
<evidence type="ECO:0000259" key="3">
    <source>
        <dbReference type="Pfam" id="PF00210"/>
    </source>
</evidence>
<dbReference type="RefSeq" id="WP_123641246.1">
    <property type="nucleotide sequence ID" value="NZ_ML119082.1"/>
</dbReference>
<dbReference type="AlphaFoldDB" id="A0A3N2R8G8"/>
<dbReference type="OrthoDB" id="9797687at2"/>
<dbReference type="InterPro" id="IPR012347">
    <property type="entry name" value="Ferritin-like"/>
</dbReference>
<evidence type="ECO:0000313" key="4">
    <source>
        <dbReference type="EMBL" id="ROU03713.1"/>
    </source>
</evidence>
<proteinExistence type="inferred from homology"/>
<dbReference type="Proteomes" id="UP000268016">
    <property type="component" value="Unassembled WGS sequence"/>
</dbReference>
<dbReference type="PRINTS" id="PR01346">
    <property type="entry name" value="HELNAPAPROT"/>
</dbReference>
<organism evidence="4 5">
    <name type="scientific">Histidinibacterium lentulum</name>
    <dbReference type="NCBI Taxonomy" id="2480588"/>
    <lineage>
        <taxon>Bacteria</taxon>
        <taxon>Pseudomonadati</taxon>
        <taxon>Pseudomonadota</taxon>
        <taxon>Alphaproteobacteria</taxon>
        <taxon>Rhodobacterales</taxon>
        <taxon>Paracoccaceae</taxon>
        <taxon>Histidinibacterium</taxon>
    </lineage>
</organism>
<dbReference type="PIRSF" id="PIRSF005900">
    <property type="entry name" value="Dps"/>
    <property type="match status" value="1"/>
</dbReference>
<evidence type="ECO:0000256" key="2">
    <source>
        <dbReference type="RuleBase" id="RU003875"/>
    </source>
</evidence>
<dbReference type="Pfam" id="PF00210">
    <property type="entry name" value="Ferritin"/>
    <property type="match status" value="1"/>
</dbReference>
<reference evidence="4 5" key="1">
    <citation type="submission" date="2018-10" db="EMBL/GenBank/DDBJ databases">
        <title>Histidinibacterium lentulum gen. nov., sp. nov., a marine bacterium from the culture broth of Picochlorum sp. 122.</title>
        <authorList>
            <person name="Wang G."/>
        </authorList>
    </citation>
    <scope>NUCLEOTIDE SEQUENCE [LARGE SCALE GENOMIC DNA]</scope>
    <source>
        <strain evidence="4 5">B17</strain>
    </source>
</reference>
<accession>A0A3N2R8G8</accession>
<protein>
    <submittedName>
        <fullName evidence="4">DNA starvation/stationary phase protection protein</fullName>
    </submittedName>
</protein>
<gene>
    <name evidence="4" type="ORF">EAT49_05290</name>
</gene>
<dbReference type="SUPFAM" id="SSF47240">
    <property type="entry name" value="Ferritin-like"/>
    <property type="match status" value="1"/>
</dbReference>
<dbReference type="CDD" id="cd01043">
    <property type="entry name" value="DPS"/>
    <property type="match status" value="1"/>
</dbReference>
<evidence type="ECO:0000313" key="5">
    <source>
        <dbReference type="Proteomes" id="UP000268016"/>
    </source>
</evidence>
<dbReference type="EMBL" id="RDRB01000002">
    <property type="protein sequence ID" value="ROU03713.1"/>
    <property type="molecule type" value="Genomic_DNA"/>
</dbReference>
<sequence length="157" mass="17576">MSEAAFNLTPSAREAIVDALNQCVAETVVTTMLAQNFHWNVRGMAFGPLHELFQKIYEDHFEGQDDLAERIRALDAHAEGMLSTMLQRSKVEEADGHQTDREMIALLLKAEEQIASTLTGLEAIAAENGDSRTEDLAIERGRIHEKFAWMLRAHLQG</sequence>
<feature type="domain" description="Ferritin/DPS" evidence="3">
    <location>
        <begin position="18"/>
        <end position="156"/>
    </location>
</feature>
<keyword evidence="5" id="KW-1185">Reference proteome</keyword>